<keyword evidence="15" id="KW-0325">Glycoprotein</keyword>
<keyword evidence="14" id="KW-0675">Receptor</keyword>
<dbReference type="InterPro" id="IPR000719">
    <property type="entry name" value="Prot_kinase_dom"/>
</dbReference>
<keyword evidence="7" id="KW-0430">Lectin</keyword>
<dbReference type="InterPro" id="IPR011009">
    <property type="entry name" value="Kinase-like_dom_sf"/>
</dbReference>
<evidence type="ECO:0000259" key="17">
    <source>
        <dbReference type="PROSITE" id="PS50948"/>
    </source>
</evidence>
<evidence type="ECO:0000256" key="12">
    <source>
        <dbReference type="ARBA" id="ARBA00023136"/>
    </source>
</evidence>
<keyword evidence="4" id="KW-0808">Transferase</keyword>
<dbReference type="GO" id="GO:0048544">
    <property type="term" value="P:recognition of pollen"/>
    <property type="evidence" value="ECO:0007669"/>
    <property type="project" value="InterPro"/>
</dbReference>
<evidence type="ECO:0000256" key="14">
    <source>
        <dbReference type="ARBA" id="ARBA00023170"/>
    </source>
</evidence>
<evidence type="ECO:0000256" key="10">
    <source>
        <dbReference type="ARBA" id="ARBA00022840"/>
    </source>
</evidence>
<dbReference type="PROSITE" id="PS50011">
    <property type="entry name" value="PROTEIN_KINASE_DOM"/>
    <property type="match status" value="1"/>
</dbReference>
<dbReference type="SUPFAM" id="SSF56112">
    <property type="entry name" value="Protein kinase-like (PK-like)"/>
    <property type="match status" value="1"/>
</dbReference>
<gene>
    <name evidence="18" type="ORF">QVD17_42015</name>
</gene>
<keyword evidence="9" id="KW-0418">Kinase</keyword>
<dbReference type="Pfam" id="PF01453">
    <property type="entry name" value="B_lectin"/>
    <property type="match status" value="1"/>
</dbReference>
<dbReference type="InterPro" id="IPR001245">
    <property type="entry name" value="Ser-Thr/Tyr_kinase_cat_dom"/>
</dbReference>
<keyword evidence="2" id="KW-1003">Cell membrane</keyword>
<dbReference type="GO" id="GO:0030246">
    <property type="term" value="F:carbohydrate binding"/>
    <property type="evidence" value="ECO:0007669"/>
    <property type="project" value="UniProtKB-KW"/>
</dbReference>
<keyword evidence="13" id="KW-1015">Disulfide bond</keyword>
<feature type="domain" description="Protein kinase" evidence="16">
    <location>
        <begin position="391"/>
        <end position="633"/>
    </location>
</feature>
<evidence type="ECO:0000256" key="13">
    <source>
        <dbReference type="ARBA" id="ARBA00023157"/>
    </source>
</evidence>
<evidence type="ECO:0000256" key="15">
    <source>
        <dbReference type="ARBA" id="ARBA00023180"/>
    </source>
</evidence>
<dbReference type="FunFam" id="3.30.200.20:FF:000330">
    <property type="entry name" value="G-type lectin S-receptor-like serine/threonine-protein kinase At4g03230"/>
    <property type="match status" value="1"/>
</dbReference>
<dbReference type="Pfam" id="PF08276">
    <property type="entry name" value="PAN_2"/>
    <property type="match status" value="1"/>
</dbReference>
<evidence type="ECO:0000256" key="9">
    <source>
        <dbReference type="ARBA" id="ARBA00022777"/>
    </source>
</evidence>
<evidence type="ECO:0000256" key="11">
    <source>
        <dbReference type="ARBA" id="ARBA00022989"/>
    </source>
</evidence>
<accession>A0AAD8NE13</accession>
<protein>
    <submittedName>
        <fullName evidence="18">Uncharacterized protein</fullName>
    </submittedName>
</protein>
<dbReference type="SMART" id="SM00473">
    <property type="entry name" value="PAN_AP"/>
    <property type="match status" value="1"/>
</dbReference>
<dbReference type="Gene3D" id="3.30.200.20">
    <property type="entry name" value="Phosphorylase Kinase, domain 1"/>
    <property type="match status" value="1"/>
</dbReference>
<keyword evidence="11" id="KW-1133">Transmembrane helix</keyword>
<evidence type="ECO:0000256" key="8">
    <source>
        <dbReference type="ARBA" id="ARBA00022741"/>
    </source>
</evidence>
<dbReference type="SUPFAM" id="SSF51110">
    <property type="entry name" value="alpha-D-mannose-specific plant lectins"/>
    <property type="match status" value="1"/>
</dbReference>
<evidence type="ECO:0000256" key="1">
    <source>
        <dbReference type="ARBA" id="ARBA00004251"/>
    </source>
</evidence>
<dbReference type="FunFam" id="1.10.510.10:FF:001722">
    <property type="entry name" value="G-type lectin S-receptor-like serine/threonine-protein kinase B120"/>
    <property type="match status" value="1"/>
</dbReference>
<comment type="subcellular location">
    <subcellularLocation>
        <location evidence="1">Cell membrane</location>
        <topology evidence="1">Single-pass type I membrane protein</topology>
    </subcellularLocation>
</comment>
<evidence type="ECO:0000256" key="5">
    <source>
        <dbReference type="ARBA" id="ARBA00022692"/>
    </source>
</evidence>
<dbReference type="PANTHER" id="PTHR32444:SF183">
    <property type="entry name" value="APPLE DOMAIN-CONTAINING PROTEIN"/>
    <property type="match status" value="1"/>
</dbReference>
<evidence type="ECO:0000259" key="16">
    <source>
        <dbReference type="PROSITE" id="PS50011"/>
    </source>
</evidence>
<dbReference type="EMBL" id="JAUHHV010000012">
    <property type="protein sequence ID" value="KAK1406579.1"/>
    <property type="molecule type" value="Genomic_DNA"/>
</dbReference>
<keyword evidence="6" id="KW-0732">Signal</keyword>
<dbReference type="Pfam" id="PF00954">
    <property type="entry name" value="S_locus_glycop"/>
    <property type="match status" value="1"/>
</dbReference>
<dbReference type="Proteomes" id="UP001229421">
    <property type="component" value="Unassembled WGS sequence"/>
</dbReference>
<keyword evidence="3" id="KW-0723">Serine/threonine-protein kinase</keyword>
<evidence type="ECO:0000256" key="7">
    <source>
        <dbReference type="ARBA" id="ARBA00022734"/>
    </source>
</evidence>
<dbReference type="AlphaFoldDB" id="A0AAD8NE13"/>
<dbReference type="InterPro" id="IPR036426">
    <property type="entry name" value="Bulb-type_lectin_dom_sf"/>
</dbReference>
<feature type="domain" description="Apple" evidence="17">
    <location>
        <begin position="224"/>
        <end position="310"/>
    </location>
</feature>
<dbReference type="CDD" id="cd01098">
    <property type="entry name" value="PAN_AP_plant"/>
    <property type="match status" value="1"/>
</dbReference>
<dbReference type="GO" id="GO:0005886">
    <property type="term" value="C:plasma membrane"/>
    <property type="evidence" value="ECO:0007669"/>
    <property type="project" value="UniProtKB-SubCell"/>
</dbReference>
<name>A0AAD8NE13_TARER</name>
<keyword evidence="8" id="KW-0547">Nucleotide-binding</keyword>
<dbReference type="PROSITE" id="PS50948">
    <property type="entry name" value="PAN"/>
    <property type="match status" value="1"/>
</dbReference>
<keyword evidence="12" id="KW-0472">Membrane</keyword>
<evidence type="ECO:0000313" key="19">
    <source>
        <dbReference type="Proteomes" id="UP001229421"/>
    </source>
</evidence>
<dbReference type="PANTHER" id="PTHR32444">
    <property type="entry name" value="BULB-TYPE LECTIN DOMAIN-CONTAINING PROTEIN"/>
    <property type="match status" value="1"/>
</dbReference>
<dbReference type="GO" id="GO:0004674">
    <property type="term" value="F:protein serine/threonine kinase activity"/>
    <property type="evidence" value="ECO:0007669"/>
    <property type="project" value="UniProtKB-KW"/>
</dbReference>
<sequence length="633" mass="71034">MTSMNTTVKLHDTGNLVMMDQHENIIWQSFDYPTEHWLPGMKLGNDYLRGVELRLSSWKSDQRPLIGEYTWGAEKYKYPDDKLRQGSLIKYRGEPWRNKQLKGISFFSKNLTFTYDVVSNENEVSCVYNHEKSSTLFRLTLSSSGKLESWGWVEGAKNWQLGISFPKDPCDTYNICSAYGSCAINSIQQSCACLDETNFVPRNKTSWEMGIWSDGCVRRTPLNCKIGSETFINYVNVKLPDTHNSWYNLSMNMQECEAKCLENCTCTAYANPDTSLGGGMGCLLWFGELIDIQVYPQGTAGGREIFVRMASSESVAQSNSMRKGGANIKIILPVTVTGVLLIGFITSCLWHARKNNDDVEGLIKNVSTSHEEGMELPLFTFSTISNMTAYFSPENKLGEGGFGPVYKGVLEDGQHVAVKRLSRNSSQGVDEFKNEVICISKLQHRNLVKLLGCCIHGNEKLLIYEYMSNKSLDAFIFVVGTYGYMSPEYAIDGIFSIKSDVFSFGVLVLEIISGKRNRRFTQQEHNYNLMAHTWDLYNDGRSMDLIDASLADSCNPPEVLRSIEVGLLCVQQNAGDRPYMSSVISILDGKCGHSPPKQPAYFMESDKFVADFSTSTNPTGSIDELTITEVDVR</sequence>
<organism evidence="18 19">
    <name type="scientific">Tagetes erecta</name>
    <name type="common">African marigold</name>
    <dbReference type="NCBI Taxonomy" id="13708"/>
    <lineage>
        <taxon>Eukaryota</taxon>
        <taxon>Viridiplantae</taxon>
        <taxon>Streptophyta</taxon>
        <taxon>Embryophyta</taxon>
        <taxon>Tracheophyta</taxon>
        <taxon>Spermatophyta</taxon>
        <taxon>Magnoliopsida</taxon>
        <taxon>eudicotyledons</taxon>
        <taxon>Gunneridae</taxon>
        <taxon>Pentapetalae</taxon>
        <taxon>asterids</taxon>
        <taxon>campanulids</taxon>
        <taxon>Asterales</taxon>
        <taxon>Asteraceae</taxon>
        <taxon>Asteroideae</taxon>
        <taxon>Heliantheae alliance</taxon>
        <taxon>Tageteae</taxon>
        <taxon>Tagetes</taxon>
    </lineage>
</organism>
<comment type="caution">
    <text evidence="18">The sequence shown here is derived from an EMBL/GenBank/DDBJ whole genome shotgun (WGS) entry which is preliminary data.</text>
</comment>
<evidence type="ECO:0000256" key="2">
    <source>
        <dbReference type="ARBA" id="ARBA00022475"/>
    </source>
</evidence>
<keyword evidence="19" id="KW-1185">Reference proteome</keyword>
<evidence type="ECO:0000256" key="3">
    <source>
        <dbReference type="ARBA" id="ARBA00022527"/>
    </source>
</evidence>
<reference evidence="18" key="1">
    <citation type="journal article" date="2023" name="bioRxiv">
        <title>Improved chromosome-level genome assembly for marigold (Tagetes erecta).</title>
        <authorList>
            <person name="Jiang F."/>
            <person name="Yuan L."/>
            <person name="Wang S."/>
            <person name="Wang H."/>
            <person name="Xu D."/>
            <person name="Wang A."/>
            <person name="Fan W."/>
        </authorList>
    </citation>
    <scope>NUCLEOTIDE SEQUENCE</scope>
    <source>
        <strain evidence="18">WSJ</strain>
        <tissue evidence="18">Leaf</tissue>
    </source>
</reference>
<evidence type="ECO:0000256" key="6">
    <source>
        <dbReference type="ARBA" id="ARBA00022729"/>
    </source>
</evidence>
<proteinExistence type="predicted"/>
<dbReference type="GO" id="GO:0005524">
    <property type="term" value="F:ATP binding"/>
    <property type="evidence" value="ECO:0007669"/>
    <property type="project" value="UniProtKB-KW"/>
</dbReference>
<keyword evidence="10" id="KW-0067">ATP-binding</keyword>
<dbReference type="InterPro" id="IPR000858">
    <property type="entry name" value="S_locus_glycoprot_dom"/>
</dbReference>
<dbReference type="InterPro" id="IPR003609">
    <property type="entry name" value="Pan_app"/>
</dbReference>
<dbReference type="Gene3D" id="1.10.510.10">
    <property type="entry name" value="Transferase(Phosphotransferase) domain 1"/>
    <property type="match status" value="1"/>
</dbReference>
<keyword evidence="5" id="KW-0812">Transmembrane</keyword>
<dbReference type="Pfam" id="PF07714">
    <property type="entry name" value="PK_Tyr_Ser-Thr"/>
    <property type="match status" value="2"/>
</dbReference>
<evidence type="ECO:0000256" key="4">
    <source>
        <dbReference type="ARBA" id="ARBA00022679"/>
    </source>
</evidence>
<evidence type="ECO:0000313" key="18">
    <source>
        <dbReference type="EMBL" id="KAK1406579.1"/>
    </source>
</evidence>
<dbReference type="InterPro" id="IPR001480">
    <property type="entry name" value="Bulb-type_lectin_dom"/>
</dbReference>